<protein>
    <submittedName>
        <fullName evidence="1">Uncharacterized protein</fullName>
    </submittedName>
</protein>
<name>A0ABQ1X501_9BACT</name>
<sequence length="42" mass="4847">MDTKAQLRHELTEAITNIALAYLNQELLPQHAGMRVDFQDLH</sequence>
<keyword evidence="2" id="KW-1185">Reference proteome</keyword>
<proteinExistence type="predicted"/>
<organism evidence="1 2">
    <name type="scientific">Hymenobacter glacieicola</name>
    <dbReference type="NCBI Taxonomy" id="1562124"/>
    <lineage>
        <taxon>Bacteria</taxon>
        <taxon>Pseudomonadati</taxon>
        <taxon>Bacteroidota</taxon>
        <taxon>Cytophagia</taxon>
        <taxon>Cytophagales</taxon>
        <taxon>Hymenobacteraceae</taxon>
        <taxon>Hymenobacter</taxon>
    </lineage>
</organism>
<dbReference type="EMBL" id="BMGS01000015">
    <property type="protein sequence ID" value="GGG60288.1"/>
    <property type="molecule type" value="Genomic_DNA"/>
</dbReference>
<evidence type="ECO:0000313" key="1">
    <source>
        <dbReference type="EMBL" id="GGG60288.1"/>
    </source>
</evidence>
<comment type="caution">
    <text evidence="1">The sequence shown here is derived from an EMBL/GenBank/DDBJ whole genome shotgun (WGS) entry which is preliminary data.</text>
</comment>
<gene>
    <name evidence="1" type="ORF">GCM10011378_40340</name>
</gene>
<dbReference type="RefSeq" id="WP_262891909.1">
    <property type="nucleotide sequence ID" value="NZ_BMGS01000015.1"/>
</dbReference>
<accession>A0ABQ1X501</accession>
<reference evidence="2" key="1">
    <citation type="journal article" date="2019" name="Int. J. Syst. Evol. Microbiol.">
        <title>The Global Catalogue of Microorganisms (GCM) 10K type strain sequencing project: providing services to taxonomists for standard genome sequencing and annotation.</title>
        <authorList>
            <consortium name="The Broad Institute Genomics Platform"/>
            <consortium name="The Broad Institute Genome Sequencing Center for Infectious Disease"/>
            <person name="Wu L."/>
            <person name="Ma J."/>
        </authorList>
    </citation>
    <scope>NUCLEOTIDE SEQUENCE [LARGE SCALE GENOMIC DNA]</scope>
    <source>
        <strain evidence="2">CGMCC 1.12990</strain>
    </source>
</reference>
<dbReference type="Proteomes" id="UP000601361">
    <property type="component" value="Unassembled WGS sequence"/>
</dbReference>
<evidence type="ECO:0000313" key="2">
    <source>
        <dbReference type="Proteomes" id="UP000601361"/>
    </source>
</evidence>